<accession>A0ABS5LZH7</accession>
<dbReference type="EMBL" id="JAANES010000006">
    <property type="protein sequence ID" value="MBS3021671.1"/>
    <property type="molecule type" value="Genomic_DNA"/>
</dbReference>
<protein>
    <recommendedName>
        <fullName evidence="3">Transposase</fullName>
    </recommendedName>
</protein>
<sequence length="105" mass="11816">MHEQIDRRLGRIVCYRPDDCMRLQRSANRAAVSHRPLNACLNDSSRGEHGVNDFLGNRRQLQLGATSPGRANLPRKSAGIDVNETFGRRALRELTQEIDCARCEG</sequence>
<evidence type="ECO:0008006" key="3">
    <source>
        <dbReference type="Google" id="ProtNLM"/>
    </source>
</evidence>
<proteinExistence type="predicted"/>
<comment type="caution">
    <text evidence="1">The sequence shown here is derived from an EMBL/GenBank/DDBJ whole genome shotgun (WGS) entry which is preliminary data.</text>
</comment>
<gene>
    <name evidence="1" type="ORF">DJFAAGMI_04445</name>
</gene>
<dbReference type="Proteomes" id="UP001647436">
    <property type="component" value="Unassembled WGS sequence"/>
</dbReference>
<keyword evidence="2" id="KW-1185">Reference proteome</keyword>
<name>A0ABS5LZH7_9BURK</name>
<evidence type="ECO:0000313" key="1">
    <source>
        <dbReference type="EMBL" id="MBS3021671.1"/>
    </source>
</evidence>
<reference evidence="1 2" key="1">
    <citation type="submission" date="2020-03" db="EMBL/GenBank/DDBJ databases">
        <title>The role of nitrogen metabolism on polyethylene biodegradation.</title>
        <authorList>
            <person name="Peixoto J."/>
            <person name="Vizzotto C.S."/>
            <person name="Ramos A."/>
            <person name="Alves G."/>
            <person name="Steindorff A."/>
            <person name="Kruger R."/>
        </authorList>
    </citation>
    <scope>NUCLEOTIDE SEQUENCE [LARGE SCALE GENOMIC DNA]</scope>
    <source>
        <strain evidence="1 2">PE63</strain>
    </source>
</reference>
<evidence type="ECO:0000313" key="2">
    <source>
        <dbReference type="Proteomes" id="UP001647436"/>
    </source>
</evidence>
<organism evidence="1 2">
    <name type="scientific">Comamonas brasiliensis</name>
    <dbReference type="NCBI Taxonomy" id="1812482"/>
    <lineage>
        <taxon>Bacteria</taxon>
        <taxon>Pseudomonadati</taxon>
        <taxon>Pseudomonadota</taxon>
        <taxon>Betaproteobacteria</taxon>
        <taxon>Burkholderiales</taxon>
        <taxon>Comamonadaceae</taxon>
        <taxon>Comamonas</taxon>
    </lineage>
</organism>